<evidence type="ECO:0000313" key="2">
    <source>
        <dbReference type="EMBL" id="KAK3721222.1"/>
    </source>
</evidence>
<feature type="compositionally biased region" description="Low complexity" evidence="1">
    <location>
        <begin position="34"/>
        <end position="46"/>
    </location>
</feature>
<evidence type="ECO:0000313" key="3">
    <source>
        <dbReference type="Proteomes" id="UP001283361"/>
    </source>
</evidence>
<gene>
    <name evidence="2" type="ORF">RRG08_044230</name>
</gene>
<feature type="region of interest" description="Disordered" evidence="1">
    <location>
        <begin position="19"/>
        <end position="83"/>
    </location>
</feature>
<dbReference type="AlphaFoldDB" id="A0AAE0XWR8"/>
<keyword evidence="3" id="KW-1185">Reference proteome</keyword>
<organism evidence="2 3">
    <name type="scientific">Elysia crispata</name>
    <name type="common">lettuce slug</name>
    <dbReference type="NCBI Taxonomy" id="231223"/>
    <lineage>
        <taxon>Eukaryota</taxon>
        <taxon>Metazoa</taxon>
        <taxon>Spiralia</taxon>
        <taxon>Lophotrochozoa</taxon>
        <taxon>Mollusca</taxon>
        <taxon>Gastropoda</taxon>
        <taxon>Heterobranchia</taxon>
        <taxon>Euthyneura</taxon>
        <taxon>Panpulmonata</taxon>
        <taxon>Sacoglossa</taxon>
        <taxon>Placobranchoidea</taxon>
        <taxon>Plakobranchidae</taxon>
        <taxon>Elysia</taxon>
    </lineage>
</organism>
<name>A0AAE0XWR8_9GAST</name>
<dbReference type="EMBL" id="JAWDGP010007400">
    <property type="protein sequence ID" value="KAK3721222.1"/>
    <property type="molecule type" value="Genomic_DNA"/>
</dbReference>
<evidence type="ECO:0000256" key="1">
    <source>
        <dbReference type="SAM" id="MobiDB-lite"/>
    </source>
</evidence>
<comment type="caution">
    <text evidence="2">The sequence shown here is derived from an EMBL/GenBank/DDBJ whole genome shotgun (WGS) entry which is preliminary data.</text>
</comment>
<accession>A0AAE0XWR8</accession>
<reference evidence="2" key="1">
    <citation type="journal article" date="2023" name="G3 (Bethesda)">
        <title>A reference genome for the long-term kleptoplast-retaining sea slug Elysia crispata morphotype clarki.</title>
        <authorList>
            <person name="Eastman K.E."/>
            <person name="Pendleton A.L."/>
            <person name="Shaikh M.A."/>
            <person name="Suttiyut T."/>
            <person name="Ogas R."/>
            <person name="Tomko P."/>
            <person name="Gavelis G."/>
            <person name="Widhalm J.R."/>
            <person name="Wisecaver J.H."/>
        </authorList>
    </citation>
    <scope>NUCLEOTIDE SEQUENCE</scope>
    <source>
        <strain evidence="2">ECLA1</strain>
    </source>
</reference>
<sequence>MFRDVDLIDLERFETLWSQNQASARGRHKRDTQSPYSSAPASAPVPTQHHHDVMISRFPLLSDSPTRESEGSEQDWSETPEREINAWSFTLHRNTSIDLLGSGNPKQRVKQTEQ</sequence>
<dbReference type="Proteomes" id="UP001283361">
    <property type="component" value="Unassembled WGS sequence"/>
</dbReference>
<proteinExistence type="predicted"/>
<protein>
    <submittedName>
        <fullName evidence="2">Uncharacterized protein</fullName>
    </submittedName>
</protein>